<name>A0ABW1CLH3_9ACTN</name>
<dbReference type="Gene3D" id="1.25.40.10">
    <property type="entry name" value="Tetratricopeptide repeat domain"/>
    <property type="match status" value="1"/>
</dbReference>
<dbReference type="SUPFAM" id="SSF81901">
    <property type="entry name" value="HCP-like"/>
    <property type="match status" value="1"/>
</dbReference>
<dbReference type="Proteomes" id="UP001596058">
    <property type="component" value="Unassembled WGS sequence"/>
</dbReference>
<evidence type="ECO:0008006" key="3">
    <source>
        <dbReference type="Google" id="ProtNLM"/>
    </source>
</evidence>
<accession>A0ABW1CLH3</accession>
<organism evidence="1 2">
    <name type="scientific">Nonomuraea insulae</name>
    <dbReference type="NCBI Taxonomy" id="1616787"/>
    <lineage>
        <taxon>Bacteria</taxon>
        <taxon>Bacillati</taxon>
        <taxon>Actinomycetota</taxon>
        <taxon>Actinomycetes</taxon>
        <taxon>Streptosporangiales</taxon>
        <taxon>Streptosporangiaceae</taxon>
        <taxon>Nonomuraea</taxon>
    </lineage>
</organism>
<proteinExistence type="predicted"/>
<keyword evidence="2" id="KW-1185">Reference proteome</keyword>
<protein>
    <recommendedName>
        <fullName evidence="3">Sel1 repeat family protein</fullName>
    </recommendedName>
</protein>
<dbReference type="InterPro" id="IPR011990">
    <property type="entry name" value="TPR-like_helical_dom_sf"/>
</dbReference>
<sequence>MTDIPRAGAHFAFIAALIELRESAGQPSYSEMHRLSRTPDIPKELPPSTLNDILNGKRERLPDWKLVASFVMVCHRHAEQTGLPTYALGTVEQWQTHWRIARNRPHATGSYDLFTTPADEAERRTTRTAALLVRRSAEGDVEAAYRLAIINVLTDEPAAAHYWIHIAVEHRHPGAQALALHPHQLEFAANVSFSYGRAYEQEGPAKRDLARFYYRLAAERGHPRAAERLRVLRAVPFGKLLPAPVATEDPARS</sequence>
<dbReference type="RefSeq" id="WP_379515412.1">
    <property type="nucleotide sequence ID" value="NZ_JBHSPA010000023.1"/>
</dbReference>
<evidence type="ECO:0000313" key="2">
    <source>
        <dbReference type="Proteomes" id="UP001596058"/>
    </source>
</evidence>
<reference evidence="2" key="1">
    <citation type="journal article" date="2019" name="Int. J. Syst. Evol. Microbiol.">
        <title>The Global Catalogue of Microorganisms (GCM) 10K type strain sequencing project: providing services to taxonomists for standard genome sequencing and annotation.</title>
        <authorList>
            <consortium name="The Broad Institute Genomics Platform"/>
            <consortium name="The Broad Institute Genome Sequencing Center for Infectious Disease"/>
            <person name="Wu L."/>
            <person name="Ma J."/>
        </authorList>
    </citation>
    <scope>NUCLEOTIDE SEQUENCE [LARGE SCALE GENOMIC DNA]</scope>
    <source>
        <strain evidence="2">CCUG 53903</strain>
    </source>
</reference>
<comment type="caution">
    <text evidence="1">The sequence shown here is derived from an EMBL/GenBank/DDBJ whole genome shotgun (WGS) entry which is preliminary data.</text>
</comment>
<evidence type="ECO:0000313" key="1">
    <source>
        <dbReference type="EMBL" id="MFC5825899.1"/>
    </source>
</evidence>
<gene>
    <name evidence="1" type="ORF">ACFPZ3_18710</name>
</gene>
<dbReference type="EMBL" id="JBHSPA010000023">
    <property type="protein sequence ID" value="MFC5825899.1"/>
    <property type="molecule type" value="Genomic_DNA"/>
</dbReference>